<protein>
    <recommendedName>
        <fullName evidence="4">Reverse transcriptase Ty1/copia-type domain-containing protein</fullName>
    </recommendedName>
</protein>
<feature type="region of interest" description="Disordered" evidence="1">
    <location>
        <begin position="169"/>
        <end position="188"/>
    </location>
</feature>
<accession>A0AAQ3RJ20</accession>
<proteinExistence type="predicted"/>
<organism evidence="2 3">
    <name type="scientific">Vigna mungo</name>
    <name type="common">Black gram</name>
    <name type="synonym">Phaseolus mungo</name>
    <dbReference type="NCBI Taxonomy" id="3915"/>
    <lineage>
        <taxon>Eukaryota</taxon>
        <taxon>Viridiplantae</taxon>
        <taxon>Streptophyta</taxon>
        <taxon>Embryophyta</taxon>
        <taxon>Tracheophyta</taxon>
        <taxon>Spermatophyta</taxon>
        <taxon>Magnoliopsida</taxon>
        <taxon>eudicotyledons</taxon>
        <taxon>Gunneridae</taxon>
        <taxon>Pentapetalae</taxon>
        <taxon>rosids</taxon>
        <taxon>fabids</taxon>
        <taxon>Fabales</taxon>
        <taxon>Fabaceae</taxon>
        <taxon>Papilionoideae</taxon>
        <taxon>50 kb inversion clade</taxon>
        <taxon>NPAAA clade</taxon>
        <taxon>indigoferoid/millettioid clade</taxon>
        <taxon>Phaseoleae</taxon>
        <taxon>Vigna</taxon>
    </lineage>
</organism>
<name>A0AAQ3RJ20_VIGMU</name>
<evidence type="ECO:0008006" key="4">
    <source>
        <dbReference type="Google" id="ProtNLM"/>
    </source>
</evidence>
<dbReference type="EMBL" id="CP144692">
    <property type="protein sequence ID" value="WVY95951.1"/>
    <property type="molecule type" value="Genomic_DNA"/>
</dbReference>
<evidence type="ECO:0000256" key="1">
    <source>
        <dbReference type="SAM" id="MobiDB-lite"/>
    </source>
</evidence>
<gene>
    <name evidence="2" type="ORF">V8G54_028102</name>
</gene>
<evidence type="ECO:0000313" key="3">
    <source>
        <dbReference type="Proteomes" id="UP001374535"/>
    </source>
</evidence>
<dbReference type="Proteomes" id="UP001374535">
    <property type="component" value="Chromosome 9"/>
</dbReference>
<keyword evidence="3" id="KW-1185">Reference proteome</keyword>
<evidence type="ECO:0000313" key="2">
    <source>
        <dbReference type="EMBL" id="WVY95951.1"/>
    </source>
</evidence>
<sequence length="373" mass="41073">MEETGLATGVDAFGGTSDGYVDKKHPSVTNLMRGRNPMEEERHKPKRSNQKDQIITQTRERGPAEVAPATLSVASAASVSRRRWARGLHAPATVAARGGADFRLCDRRCWAHLSALSTTPTGYNGSGGGWTTAVVGQRRRCNLVDGGQRGKSSEGSSVGLFEEETFGPKGNRFESHSNDTQTNSLFGNTGKKEQNLARAIGAHLSFLNEERNKKLYEVKDCCTHQRLTILLSRIPNRSPRFLDLKYTRVAMKTTLHDRSLTLARVVVRLSVYLCRSFHQILVEASAQVVVGLFRWSFPIAIIKTVVIDALCVEIEHLKSLMESTNKSPFGTCSLAMTVYIDDIIITGNSSNLIPNVTTKLHATFSLKQLGQLD</sequence>
<feature type="region of interest" description="Disordered" evidence="1">
    <location>
        <begin position="1"/>
        <end position="65"/>
    </location>
</feature>
<reference evidence="2 3" key="1">
    <citation type="journal article" date="2023" name="Life. Sci Alliance">
        <title>Evolutionary insights into 3D genome organization and epigenetic landscape of Vigna mungo.</title>
        <authorList>
            <person name="Junaid A."/>
            <person name="Singh B."/>
            <person name="Bhatia S."/>
        </authorList>
    </citation>
    <scope>NUCLEOTIDE SEQUENCE [LARGE SCALE GENOMIC DNA]</scope>
    <source>
        <strain evidence="2">Urdbean</strain>
    </source>
</reference>
<dbReference type="AlphaFoldDB" id="A0AAQ3RJ20"/>
<feature type="compositionally biased region" description="Polar residues" evidence="1">
    <location>
        <begin position="178"/>
        <end position="187"/>
    </location>
</feature>